<dbReference type="InterPro" id="IPR036388">
    <property type="entry name" value="WH-like_DNA-bd_sf"/>
</dbReference>
<dbReference type="EMBL" id="BOPF01000005">
    <property type="protein sequence ID" value="GIJ44868.1"/>
    <property type="molecule type" value="Genomic_DNA"/>
</dbReference>
<evidence type="ECO:0000313" key="2">
    <source>
        <dbReference type="EMBL" id="GIJ44868.1"/>
    </source>
</evidence>
<name>A0A8J3YIM2_9ACTN</name>
<protein>
    <recommendedName>
        <fullName evidence="1">HTH marR-type domain-containing protein</fullName>
    </recommendedName>
</protein>
<comment type="caution">
    <text evidence="2">The sequence shown here is derived from an EMBL/GenBank/DDBJ whole genome shotgun (WGS) entry which is preliminary data.</text>
</comment>
<evidence type="ECO:0000313" key="3">
    <source>
        <dbReference type="Proteomes" id="UP000619260"/>
    </source>
</evidence>
<dbReference type="Gene3D" id="1.10.10.10">
    <property type="entry name" value="Winged helix-like DNA-binding domain superfamily/Winged helix DNA-binding domain"/>
    <property type="match status" value="1"/>
</dbReference>
<dbReference type="AlphaFoldDB" id="A0A8J3YIM2"/>
<dbReference type="Proteomes" id="UP000619260">
    <property type="component" value="Unassembled WGS sequence"/>
</dbReference>
<dbReference type="InterPro" id="IPR036390">
    <property type="entry name" value="WH_DNA-bd_sf"/>
</dbReference>
<dbReference type="PRINTS" id="PR00598">
    <property type="entry name" value="HTHMARR"/>
</dbReference>
<dbReference type="SUPFAM" id="SSF46785">
    <property type="entry name" value="Winged helix' DNA-binding domain"/>
    <property type="match status" value="1"/>
</dbReference>
<accession>A0A8J3YIM2</accession>
<dbReference type="GO" id="GO:0003700">
    <property type="term" value="F:DNA-binding transcription factor activity"/>
    <property type="evidence" value="ECO:0007669"/>
    <property type="project" value="InterPro"/>
</dbReference>
<sequence>MAAGTDSAVQDILVVEAVAASAAGADIGERAVTVTDVAEQLGLDRSGASRLVSAAVAHGYVARAAAGGDARRAALTVTPAGAELLAAAHAWQDGVFAELTAGWKADDVRRLAGYLRRLAAANPP</sequence>
<dbReference type="PROSITE" id="PS50995">
    <property type="entry name" value="HTH_MARR_2"/>
    <property type="match status" value="1"/>
</dbReference>
<feature type="domain" description="HTH marR-type" evidence="1">
    <location>
        <begin position="1"/>
        <end position="120"/>
    </location>
</feature>
<keyword evidence="3" id="KW-1185">Reference proteome</keyword>
<dbReference type="Pfam" id="PF12802">
    <property type="entry name" value="MarR_2"/>
    <property type="match status" value="1"/>
</dbReference>
<evidence type="ECO:0000259" key="1">
    <source>
        <dbReference type="PROSITE" id="PS50995"/>
    </source>
</evidence>
<dbReference type="PANTHER" id="PTHR33164:SF57">
    <property type="entry name" value="MARR-FAMILY TRANSCRIPTIONAL REGULATOR"/>
    <property type="match status" value="1"/>
</dbReference>
<dbReference type="InterPro" id="IPR039422">
    <property type="entry name" value="MarR/SlyA-like"/>
</dbReference>
<reference evidence="2" key="1">
    <citation type="submission" date="2021-01" db="EMBL/GenBank/DDBJ databases">
        <title>Whole genome shotgun sequence of Virgisporangium aliadipatigenens NBRC 105644.</title>
        <authorList>
            <person name="Komaki H."/>
            <person name="Tamura T."/>
        </authorList>
    </citation>
    <scope>NUCLEOTIDE SEQUENCE</scope>
    <source>
        <strain evidence="2">NBRC 105644</strain>
    </source>
</reference>
<dbReference type="InterPro" id="IPR000835">
    <property type="entry name" value="HTH_MarR-typ"/>
</dbReference>
<dbReference type="PANTHER" id="PTHR33164">
    <property type="entry name" value="TRANSCRIPTIONAL REGULATOR, MARR FAMILY"/>
    <property type="match status" value="1"/>
</dbReference>
<organism evidence="2 3">
    <name type="scientific">Virgisporangium aliadipatigenens</name>
    <dbReference type="NCBI Taxonomy" id="741659"/>
    <lineage>
        <taxon>Bacteria</taxon>
        <taxon>Bacillati</taxon>
        <taxon>Actinomycetota</taxon>
        <taxon>Actinomycetes</taxon>
        <taxon>Micromonosporales</taxon>
        <taxon>Micromonosporaceae</taxon>
        <taxon>Virgisporangium</taxon>
    </lineage>
</organism>
<gene>
    <name evidence="2" type="ORF">Val02_17540</name>
</gene>
<dbReference type="GO" id="GO:0006950">
    <property type="term" value="P:response to stress"/>
    <property type="evidence" value="ECO:0007669"/>
    <property type="project" value="TreeGrafter"/>
</dbReference>
<proteinExistence type="predicted"/>